<evidence type="ECO:0000313" key="2">
    <source>
        <dbReference type="EMBL" id="TKS56015.1"/>
    </source>
</evidence>
<reference evidence="2 3" key="1">
    <citation type="submission" date="2019-04" db="EMBL/GenBank/DDBJ databases">
        <title>Psychroflexus halotolerans sp. nov., isolated from a marine solar saltern.</title>
        <authorList>
            <person name="Feng X."/>
        </authorList>
    </citation>
    <scope>NUCLEOTIDE SEQUENCE [LARGE SCALE GENOMIC DNA]</scope>
    <source>
        <strain evidence="2 3">WDS2C27</strain>
    </source>
</reference>
<dbReference type="OrthoDB" id="6307329at2"/>
<protein>
    <submittedName>
        <fullName evidence="2">Glycosyltransferase family 2 protein</fullName>
    </submittedName>
</protein>
<name>A0A4V6ALB8_9FLAO</name>
<keyword evidence="2" id="KW-0808">Transferase</keyword>
<feature type="domain" description="Glycosyltransferase 2-like" evidence="1">
    <location>
        <begin position="5"/>
        <end position="145"/>
    </location>
</feature>
<organism evidence="2 3">
    <name type="scientific">Mesohalobacter halotolerans</name>
    <dbReference type="NCBI Taxonomy" id="1883405"/>
    <lineage>
        <taxon>Bacteria</taxon>
        <taxon>Pseudomonadati</taxon>
        <taxon>Bacteroidota</taxon>
        <taxon>Flavobacteriia</taxon>
        <taxon>Flavobacteriales</taxon>
        <taxon>Flavobacteriaceae</taxon>
        <taxon>Mesohalobacter</taxon>
    </lineage>
</organism>
<dbReference type="EMBL" id="SWMU01000003">
    <property type="protein sequence ID" value="TKS56015.1"/>
    <property type="molecule type" value="Genomic_DNA"/>
</dbReference>
<accession>A0A4V6ALB8</accession>
<dbReference type="GO" id="GO:0016740">
    <property type="term" value="F:transferase activity"/>
    <property type="evidence" value="ECO:0007669"/>
    <property type="project" value="UniProtKB-KW"/>
</dbReference>
<dbReference type="Pfam" id="PF00535">
    <property type="entry name" value="Glycos_transf_2"/>
    <property type="match status" value="1"/>
</dbReference>
<dbReference type="PANTHER" id="PTHR43685">
    <property type="entry name" value="GLYCOSYLTRANSFERASE"/>
    <property type="match status" value="1"/>
</dbReference>
<comment type="caution">
    <text evidence="2">The sequence shown here is derived from an EMBL/GenBank/DDBJ whole genome shotgun (WGS) entry which is preliminary data.</text>
</comment>
<dbReference type="InterPro" id="IPR001173">
    <property type="entry name" value="Glyco_trans_2-like"/>
</dbReference>
<evidence type="ECO:0000259" key="1">
    <source>
        <dbReference type="Pfam" id="PF00535"/>
    </source>
</evidence>
<gene>
    <name evidence="2" type="ORF">FCN74_08285</name>
</gene>
<dbReference type="Proteomes" id="UP000306552">
    <property type="component" value="Unassembled WGS sequence"/>
</dbReference>
<proteinExistence type="predicted"/>
<dbReference type="RefSeq" id="WP_138932129.1">
    <property type="nucleotide sequence ID" value="NZ_SWMU01000003.1"/>
</dbReference>
<dbReference type="PANTHER" id="PTHR43685:SF2">
    <property type="entry name" value="GLYCOSYLTRANSFERASE 2-LIKE DOMAIN-CONTAINING PROTEIN"/>
    <property type="match status" value="1"/>
</dbReference>
<sequence>MPFFSVIIPLYNKADFILNTLNSVQKQTFKDFEVIIVNDGSTDNSFEVAKNLNDERFRVVSQENQGASSARNRGVNLASANWIALLDADDIWYENHLEQLYETIQKLKNVDLVSNAYHVKLSPNYIKTPKYSKTPSEEISLIKNYFEYSYIDPLFWTSSIAFKKTCFDNINGFDENLKTGQDLDLMIRFTLENYVLGYNPKVTLLYQRFTQENLSSTIDLTEKQKYINKHIYNEIKSTSLKKYLDINRYSLCLQAKMNGQMKLYKAMKTQIDISNLSFKQQLILKLPSYILGFLKLIQAKLIAINIYKSAFN</sequence>
<dbReference type="InterPro" id="IPR029044">
    <property type="entry name" value="Nucleotide-diphossugar_trans"/>
</dbReference>
<dbReference type="CDD" id="cd00761">
    <property type="entry name" value="Glyco_tranf_GTA_type"/>
    <property type="match status" value="1"/>
</dbReference>
<evidence type="ECO:0000313" key="3">
    <source>
        <dbReference type="Proteomes" id="UP000306552"/>
    </source>
</evidence>
<dbReference type="AlphaFoldDB" id="A0A4V6ALB8"/>
<dbReference type="SUPFAM" id="SSF53448">
    <property type="entry name" value="Nucleotide-diphospho-sugar transferases"/>
    <property type="match status" value="1"/>
</dbReference>
<dbReference type="InterPro" id="IPR050834">
    <property type="entry name" value="Glycosyltransf_2"/>
</dbReference>
<keyword evidence="3" id="KW-1185">Reference proteome</keyword>
<dbReference type="Gene3D" id="3.90.550.10">
    <property type="entry name" value="Spore Coat Polysaccharide Biosynthesis Protein SpsA, Chain A"/>
    <property type="match status" value="1"/>
</dbReference>